<dbReference type="RefSeq" id="WP_049613890.1">
    <property type="nucleotide sequence ID" value="NZ_CAWMMU010000026.1"/>
</dbReference>
<reference evidence="7" key="1">
    <citation type="submission" date="2015-03" db="EMBL/GenBank/DDBJ databases">
        <authorList>
            <consortium name="Pathogen Informatics"/>
        </authorList>
    </citation>
    <scope>NUCLEOTIDE SEQUENCE [LARGE SCALE GENOMIC DNA]</scope>
    <source>
        <strain evidence="7">A125KOH2</strain>
    </source>
</reference>
<dbReference type="Proteomes" id="UP000045840">
    <property type="component" value="Unassembled WGS sequence"/>
</dbReference>
<evidence type="ECO:0000313" key="5">
    <source>
        <dbReference type="EMBL" id="CRY68792.1"/>
    </source>
</evidence>
<feature type="region of interest" description="Disordered" evidence="2">
    <location>
        <begin position="785"/>
        <end position="805"/>
    </location>
</feature>
<dbReference type="EMBL" id="CWJL01000026">
    <property type="protein sequence ID" value="CRY68792.1"/>
    <property type="molecule type" value="Genomic_DNA"/>
</dbReference>
<evidence type="ECO:0000313" key="4">
    <source>
        <dbReference type="EMBL" id="CNI05597.1"/>
    </source>
</evidence>
<evidence type="ECO:0000313" key="7">
    <source>
        <dbReference type="Proteomes" id="UP000045840"/>
    </source>
</evidence>
<keyword evidence="6" id="KW-1185">Reference proteome</keyword>
<evidence type="ECO:0000313" key="6">
    <source>
        <dbReference type="Proteomes" id="UP000044625"/>
    </source>
</evidence>
<feature type="domain" description="Tape measure protein N-terminal" evidence="3">
    <location>
        <begin position="71"/>
        <end position="259"/>
    </location>
</feature>
<organism evidence="4 7">
    <name type="scientific">Yersinia pekkanenii</name>
    <dbReference type="NCBI Taxonomy" id="1288385"/>
    <lineage>
        <taxon>Bacteria</taxon>
        <taxon>Pseudomonadati</taxon>
        <taxon>Pseudomonadota</taxon>
        <taxon>Gammaproteobacteria</taxon>
        <taxon>Enterobacterales</taxon>
        <taxon>Yersiniaceae</taxon>
        <taxon>Yersinia</taxon>
    </lineage>
</organism>
<feature type="coiled-coil region" evidence="1">
    <location>
        <begin position="636"/>
        <end position="670"/>
    </location>
</feature>
<dbReference type="Pfam" id="PF20155">
    <property type="entry name" value="TMP_3"/>
    <property type="match status" value="1"/>
</dbReference>
<evidence type="ECO:0000259" key="3">
    <source>
        <dbReference type="Pfam" id="PF20155"/>
    </source>
</evidence>
<accession>A0A0T9QDZ7</accession>
<protein>
    <submittedName>
        <fullName evidence="4">Phage-related minor tail protein</fullName>
    </submittedName>
</protein>
<reference evidence="5 6" key="3">
    <citation type="submission" date="2015-03" db="EMBL/GenBank/DDBJ databases">
        <authorList>
            <consortium name="Pathogen Informatics"/>
            <person name="Murphy D."/>
        </authorList>
    </citation>
    <scope>NUCLEOTIDE SEQUENCE [LARGE SCALE GENOMIC DNA]</scope>
    <source>
        <strain evidence="6">type strain: CIP110230</strain>
        <strain evidence="5">Type strain: CIP110230</strain>
    </source>
</reference>
<dbReference type="OrthoDB" id="79849at2"/>
<gene>
    <name evidence="4" type="ORF">ERS008529_02933</name>
    <name evidence="5" type="ORF">ERS137968_03920</name>
</gene>
<dbReference type="EMBL" id="CQAZ01000026">
    <property type="protein sequence ID" value="CNI05597.1"/>
    <property type="molecule type" value="Genomic_DNA"/>
</dbReference>
<dbReference type="AlphaFoldDB" id="A0A0T9QDZ7"/>
<evidence type="ECO:0000256" key="1">
    <source>
        <dbReference type="SAM" id="Coils"/>
    </source>
</evidence>
<name>A0A0T9QDZ7_9GAMM</name>
<dbReference type="InterPro" id="IPR013491">
    <property type="entry name" value="Tape_meas_N"/>
</dbReference>
<evidence type="ECO:0000256" key="2">
    <source>
        <dbReference type="SAM" id="MobiDB-lite"/>
    </source>
</evidence>
<proteinExistence type="predicted"/>
<dbReference type="Proteomes" id="UP000044625">
    <property type="component" value="Unassembled WGS sequence"/>
</dbReference>
<sequence>MSNEKDMGGIVFEVDMEMGKLLSSQQKVNSQLDQMEGKFDATAKSVDRAEKSMFSLSKVAGALTTALSVKAIADYAESWTVLNNKLVNAIKTGETLAEVNQRVFDIAQNSRSSLDSIATLYSRLERAMRSTGMSGSELGDITTTISKAMTISGATASESAGALVQLSQALASGVLRGQEFNSMSEQAPALMKGLADSLGVGTGQLRAMAAEGKLTTDVLITAFKQMAPTIEAEFAKTTATIGQSMQIATNNVTKFVGESATVKSSVSVFNGVLVTLSENLDAVTVALGSAASVMLGKYLNSIGNSSKAVIEKVAANSKAAISELDLAKDVLFRANAEDKATASVSAKAKSDLAAADAAVATAKANVTAMETAVERGNAAILLSEKTIAQTMTEIEYVKSVEASSRANIKSATTAEARAVAEDYLQASIKSRGVLEAKLAAEQMALDAKRQGAVDRLIVADDALTAAQANRAAAATAASTAEAKQAVTTNAVVVATERFTLATAAATLAARAKQVAISALSSVYSLLGGPGGVIMLAAAAIYYWYQKTEEAKAEAVKFANSLDGVIEKMNQMSATQLRGTMAEAAKSIETQKDAVSDLDSELKKLNDSLSVQLARRNALDAIGDTGTEEYSKVLRRVAEAENAVAIKSAELENAKGRLSGTQKNLDIITQQYLVTMQNNITATDSAIGRGGMLAGVQNAVAHAFSLSADAVAGYNGQVNLMKPLSDKSKVLIKAAERRVALAKAEGVEKAKLQAQYAAEDAGETDDRAIQRTQDLAVEEYNLSEAKKNTKKETAAAAKEETAAEAAEKRRVKSLQDLSNEMAVAELKTKGLNRESAQLAAVQDLGAGASQQQTQQAMQQAGQIFDIQQRMADKKAAIDADSVAKAEQQRKLDLSQLDRQLAAGDISFEQSQQRRVQIAADYSKSIAEASAAKSVTPQQELAAQVDPVQALANENTRKLALIQQFTQQKVITEQQGLALMNAANTQYEQARLDAQWDIWRQQSTGSEVAAAAFDSFAGNASNALTGIITQSMSAEDALRSIGRTVLNSVINTFVQMGVDWAKSAIMGATAQQTAIAATTTAQVAGIGVQTAASTTAAVATTAAWTPAAIMTSVASFGGAVAIGLGAMAGIMALSGKRKNGGPVSAGSMYQVGEGGLPEIYQASNGKQYMIPGDNGSVVSNKDMNGGSGQINVTMNFENYSSGATVDAQAQSDGKGGVTIQAIVYDISQGGPVGQAISTFHNAPRRATN</sequence>
<reference evidence="4" key="2">
    <citation type="submission" date="2015-03" db="EMBL/GenBank/DDBJ databases">
        <authorList>
            <person name="Murphy D."/>
        </authorList>
    </citation>
    <scope>NUCLEOTIDE SEQUENCE [LARGE SCALE GENOMIC DNA]</scope>
    <source>
        <strain evidence="4">A125KOH2</strain>
    </source>
</reference>
<keyword evidence="1" id="KW-0175">Coiled coil</keyword>
<dbReference type="NCBIfam" id="TIGR02675">
    <property type="entry name" value="tape_meas_nterm"/>
    <property type="match status" value="1"/>
</dbReference>
<dbReference type="STRING" id="1288385.ERS137968_03920"/>